<dbReference type="GO" id="GO:0009432">
    <property type="term" value="P:SOS response"/>
    <property type="evidence" value="ECO:0007669"/>
    <property type="project" value="TreeGrafter"/>
</dbReference>
<name>A0A1G2AZM2_9BACT</name>
<proteinExistence type="predicted"/>
<dbReference type="GO" id="GO:0005524">
    <property type="term" value="F:ATP binding"/>
    <property type="evidence" value="ECO:0007669"/>
    <property type="project" value="UniProtKB-UniRule"/>
</dbReference>
<organism evidence="3 4">
    <name type="scientific">Candidatus Kerfeldbacteria bacterium RIFCSPHIGHO2_12_FULL_48_17</name>
    <dbReference type="NCBI Taxonomy" id="1798542"/>
    <lineage>
        <taxon>Bacteria</taxon>
        <taxon>Candidatus Kerfeldiibacteriota</taxon>
    </lineage>
</organism>
<dbReference type="PANTHER" id="PTHR21621">
    <property type="entry name" value="RIBOSOMAL PROTEIN S6 MODIFICATION PROTEIN"/>
    <property type="match status" value="1"/>
</dbReference>
<reference evidence="3 4" key="1">
    <citation type="journal article" date="2016" name="Nat. Commun.">
        <title>Thousands of microbial genomes shed light on interconnected biogeochemical processes in an aquifer system.</title>
        <authorList>
            <person name="Anantharaman K."/>
            <person name="Brown C.T."/>
            <person name="Hug L.A."/>
            <person name="Sharon I."/>
            <person name="Castelle C.J."/>
            <person name="Probst A.J."/>
            <person name="Thomas B.C."/>
            <person name="Singh A."/>
            <person name="Wilkins M.J."/>
            <person name="Karaoz U."/>
            <person name="Brodie E.L."/>
            <person name="Williams K.H."/>
            <person name="Hubbard S.S."/>
            <person name="Banfield J.F."/>
        </authorList>
    </citation>
    <scope>NUCLEOTIDE SEQUENCE [LARGE SCALE GENOMIC DNA]</scope>
</reference>
<dbReference type="Pfam" id="PF08443">
    <property type="entry name" value="RimK"/>
    <property type="match status" value="1"/>
</dbReference>
<dbReference type="PROSITE" id="PS50975">
    <property type="entry name" value="ATP_GRASP"/>
    <property type="match status" value="1"/>
</dbReference>
<sequence length="313" mass="35949">MKRVTILFDDYGKNNKLPFSDNPKYKEHYELLYQIGRELGVEFSRARLDWLRGGKVKKAWKQQKDEWVLDKKPFTPDAVWFKAKDTPAARKKLAEIYTQLPVVSNPHLYEIVPNKYTMYVLFPTLFPKTFLVHNRYDLAKYLPKIKGRRAVLKPTVGSGGNGITIASKAVLKKTPITTAMLLQEFKESIAGIPGIMTGRHDLRVHVLNNKILYAYYRKPKAGSLLANIAQGGSMVLIKNDEIPRAVKKMVEKVITTLQDLTPNFYSVDFLFDAAGHPWVIELNRSPGIFFPPEYRAAETRLFKKIVRELFMKS</sequence>
<keyword evidence="1" id="KW-0547">Nucleotide-binding</keyword>
<dbReference type="EMBL" id="MHKD01000031">
    <property type="protein sequence ID" value="OGY82373.1"/>
    <property type="molecule type" value="Genomic_DNA"/>
</dbReference>
<dbReference type="STRING" id="1798542.A3F54_02320"/>
<dbReference type="PANTHER" id="PTHR21621:SF0">
    <property type="entry name" value="BETA-CITRYLGLUTAMATE SYNTHASE B-RELATED"/>
    <property type="match status" value="1"/>
</dbReference>
<dbReference type="SUPFAM" id="SSF56059">
    <property type="entry name" value="Glutathione synthetase ATP-binding domain-like"/>
    <property type="match status" value="1"/>
</dbReference>
<dbReference type="Proteomes" id="UP000176952">
    <property type="component" value="Unassembled WGS sequence"/>
</dbReference>
<dbReference type="Gene3D" id="3.30.470.20">
    <property type="entry name" value="ATP-grasp fold, B domain"/>
    <property type="match status" value="1"/>
</dbReference>
<dbReference type="InterPro" id="IPR013651">
    <property type="entry name" value="ATP-grasp_RimK-type"/>
</dbReference>
<accession>A0A1G2AZM2</accession>
<keyword evidence="1" id="KW-0067">ATP-binding</keyword>
<dbReference type="GO" id="GO:0046872">
    <property type="term" value="F:metal ion binding"/>
    <property type="evidence" value="ECO:0007669"/>
    <property type="project" value="InterPro"/>
</dbReference>
<dbReference type="GO" id="GO:0005737">
    <property type="term" value="C:cytoplasm"/>
    <property type="evidence" value="ECO:0007669"/>
    <property type="project" value="TreeGrafter"/>
</dbReference>
<protein>
    <recommendedName>
        <fullName evidence="2">ATP-grasp domain-containing protein</fullName>
    </recommendedName>
</protein>
<comment type="caution">
    <text evidence="3">The sequence shown here is derived from an EMBL/GenBank/DDBJ whole genome shotgun (WGS) entry which is preliminary data.</text>
</comment>
<dbReference type="AlphaFoldDB" id="A0A1G2AZM2"/>
<dbReference type="GO" id="GO:0018169">
    <property type="term" value="F:ribosomal S6-glutamic acid ligase activity"/>
    <property type="evidence" value="ECO:0007669"/>
    <property type="project" value="TreeGrafter"/>
</dbReference>
<gene>
    <name evidence="3" type="ORF">A3F54_02320</name>
</gene>
<dbReference type="InterPro" id="IPR011761">
    <property type="entry name" value="ATP-grasp"/>
</dbReference>
<feature type="domain" description="ATP-grasp" evidence="2">
    <location>
        <begin position="116"/>
        <end position="310"/>
    </location>
</feature>
<evidence type="ECO:0000259" key="2">
    <source>
        <dbReference type="PROSITE" id="PS50975"/>
    </source>
</evidence>
<evidence type="ECO:0000313" key="4">
    <source>
        <dbReference type="Proteomes" id="UP000176952"/>
    </source>
</evidence>
<evidence type="ECO:0000313" key="3">
    <source>
        <dbReference type="EMBL" id="OGY82373.1"/>
    </source>
</evidence>
<evidence type="ECO:0000256" key="1">
    <source>
        <dbReference type="PROSITE-ProRule" id="PRU00409"/>
    </source>
</evidence>